<evidence type="ECO:0000313" key="2">
    <source>
        <dbReference type="Proteomes" id="UP000681586"/>
    </source>
</evidence>
<dbReference type="InterPro" id="IPR038231">
    <property type="entry name" value="MepB-like_sf"/>
</dbReference>
<dbReference type="PIRSF" id="PIRSF032285">
    <property type="entry name" value="UCP032285"/>
    <property type="match status" value="1"/>
</dbReference>
<sequence>MFESITLTEEILKELHLIENMKIEPLNIEYESCHYQINDKTYRSRRAKKTPNKQGYFVVFWIKDENNKNRPYTYEETLDKLIVTIIDERKKGQFVFPKDLLYKKKIISSNNITGKMAMRVYPTWEDNLNKTASQTQKWQKDYFIDLSDKVDIRRLTELY</sequence>
<accession>A0ABS5MQ22</accession>
<organism evidence="1 2">
    <name type="scientific">Mammaliicoccus fleurettii</name>
    <dbReference type="NCBI Taxonomy" id="150056"/>
    <lineage>
        <taxon>Bacteria</taxon>
        <taxon>Bacillati</taxon>
        <taxon>Bacillota</taxon>
        <taxon>Bacilli</taxon>
        <taxon>Bacillales</taxon>
        <taxon>Staphylococcaceae</taxon>
        <taxon>Mammaliicoccus</taxon>
    </lineage>
</organism>
<dbReference type="EMBL" id="JAGXBM010000020">
    <property type="protein sequence ID" value="MBS3697977.1"/>
    <property type="molecule type" value="Genomic_DNA"/>
</dbReference>
<comment type="caution">
    <text evidence="1">The sequence shown here is derived from an EMBL/GenBank/DDBJ whole genome shotgun (WGS) entry which is preliminary data.</text>
</comment>
<evidence type="ECO:0000313" key="1">
    <source>
        <dbReference type="EMBL" id="MBS3697977.1"/>
    </source>
</evidence>
<gene>
    <name evidence="1" type="ORF">JJQ58_10915</name>
</gene>
<dbReference type="Gene3D" id="3.40.1350.140">
    <property type="entry name" value="MepB-like"/>
    <property type="match status" value="1"/>
</dbReference>
<dbReference type="RefSeq" id="WP_078356299.1">
    <property type="nucleotide sequence ID" value="NZ_JAAQPD010000010.1"/>
</dbReference>
<protein>
    <submittedName>
        <fullName evidence="1">MepB family protein</fullName>
    </submittedName>
</protein>
<reference evidence="1 2" key="1">
    <citation type="submission" date="2021-05" db="EMBL/GenBank/DDBJ databases">
        <title>Staphylococcus fleurettii isolated from lake water in First Nation community in Manitoba, Canada.</title>
        <authorList>
            <person name="Bashar S."/>
            <person name="Murdock A."/>
            <person name="Patidar R."/>
            <person name="Golding G."/>
            <person name="Farenhorst A."/>
            <person name="Kumar A."/>
        </authorList>
    </citation>
    <scope>NUCLEOTIDE SEQUENCE [LARGE SCALE GENOMIC DNA]</scope>
    <source>
        <strain evidence="1 2">SF002</strain>
    </source>
</reference>
<dbReference type="InterPro" id="IPR011235">
    <property type="entry name" value="MepB-like"/>
</dbReference>
<proteinExistence type="predicted"/>
<dbReference type="GeneID" id="86195717"/>
<dbReference type="Pfam" id="PF08877">
    <property type="entry name" value="MepB-like"/>
    <property type="match status" value="1"/>
</dbReference>
<keyword evidence="2" id="KW-1185">Reference proteome</keyword>
<dbReference type="Proteomes" id="UP000681586">
    <property type="component" value="Unassembled WGS sequence"/>
</dbReference>
<name>A0ABS5MQ22_9STAP</name>